<evidence type="ECO:0000259" key="2">
    <source>
        <dbReference type="Pfam" id="PF03713"/>
    </source>
</evidence>
<accession>A0ABP9XHB4</accession>
<dbReference type="Gene3D" id="1.20.1260.10">
    <property type="match status" value="2"/>
</dbReference>
<feature type="domain" description="DUF305" evidence="2">
    <location>
        <begin position="28"/>
        <end position="112"/>
    </location>
</feature>
<dbReference type="InterPro" id="IPR012347">
    <property type="entry name" value="Ferritin-like"/>
</dbReference>
<reference evidence="3 4" key="1">
    <citation type="submission" date="2024-02" db="EMBL/GenBank/DDBJ databases">
        <title>Deinococcus aluminii NBRC 112889.</title>
        <authorList>
            <person name="Ichikawa N."/>
            <person name="Katano-Makiyama Y."/>
            <person name="Hidaka K."/>
        </authorList>
    </citation>
    <scope>NUCLEOTIDE SEQUENCE [LARGE SCALE GENOMIC DNA]</scope>
    <source>
        <strain evidence="3 4">NBRC 112889</strain>
    </source>
</reference>
<protein>
    <recommendedName>
        <fullName evidence="2">DUF305 domain-containing protein</fullName>
    </recommendedName>
</protein>
<feature type="domain" description="DUF305" evidence="2">
    <location>
        <begin position="150"/>
        <end position="205"/>
    </location>
</feature>
<keyword evidence="4" id="KW-1185">Reference proteome</keyword>
<evidence type="ECO:0000313" key="3">
    <source>
        <dbReference type="EMBL" id="GAA5534306.1"/>
    </source>
</evidence>
<evidence type="ECO:0000256" key="1">
    <source>
        <dbReference type="SAM" id="SignalP"/>
    </source>
</evidence>
<dbReference type="Pfam" id="PF03713">
    <property type="entry name" value="DUF305"/>
    <property type="match status" value="2"/>
</dbReference>
<proteinExistence type="predicted"/>
<dbReference type="EMBL" id="BAABRV010000006">
    <property type="protein sequence ID" value="GAA5534306.1"/>
    <property type="molecule type" value="Genomic_DNA"/>
</dbReference>
<dbReference type="PANTHER" id="PTHR36933">
    <property type="entry name" value="SLL0788 PROTEIN"/>
    <property type="match status" value="1"/>
</dbReference>
<feature type="chain" id="PRO_5045872778" description="DUF305 domain-containing protein" evidence="1">
    <location>
        <begin position="21"/>
        <end position="206"/>
    </location>
</feature>
<dbReference type="Proteomes" id="UP001404956">
    <property type="component" value="Unassembled WGS sequence"/>
</dbReference>
<gene>
    <name evidence="3" type="ORF">Dalu01_02714</name>
</gene>
<name>A0ABP9XHB4_9DEIO</name>
<comment type="caution">
    <text evidence="3">The sequence shown here is derived from an EMBL/GenBank/DDBJ whole genome shotgun (WGS) entry which is preliminary data.</text>
</comment>
<sequence length="206" mass="23256">MKNVLLTLTMMALPVSAAQAGGSGPMPMSAMPMTPMSMQMDMHARMQPVMNQLRSLSGTAFDRAFFSTMIPHHQSAIEMSRAALPRLRDPLVRAWAQSIIDDQQKEIMEMQAELQRLGGPNVALMNLMRQAMSGMVPMMTQMMSRMQDPDRIFLQMMIPHHAGANEMSNLALERSNDEHVLGMAQQIIMAQADEMHDFQDWLRTHQ</sequence>
<dbReference type="PANTHER" id="PTHR36933:SF1">
    <property type="entry name" value="SLL0788 PROTEIN"/>
    <property type="match status" value="1"/>
</dbReference>
<feature type="signal peptide" evidence="1">
    <location>
        <begin position="1"/>
        <end position="20"/>
    </location>
</feature>
<organism evidence="3 4">
    <name type="scientific">Deinococcus aluminii</name>
    <dbReference type="NCBI Taxonomy" id="1656885"/>
    <lineage>
        <taxon>Bacteria</taxon>
        <taxon>Thermotogati</taxon>
        <taxon>Deinococcota</taxon>
        <taxon>Deinococci</taxon>
        <taxon>Deinococcales</taxon>
        <taxon>Deinococcaceae</taxon>
        <taxon>Deinococcus</taxon>
    </lineage>
</organism>
<dbReference type="RefSeq" id="WP_345455559.1">
    <property type="nucleotide sequence ID" value="NZ_BAABRV010000006.1"/>
</dbReference>
<dbReference type="InterPro" id="IPR005183">
    <property type="entry name" value="DUF305_CopM-like"/>
</dbReference>
<evidence type="ECO:0000313" key="4">
    <source>
        <dbReference type="Proteomes" id="UP001404956"/>
    </source>
</evidence>
<keyword evidence="1" id="KW-0732">Signal</keyword>